<keyword evidence="7" id="KW-0186">Copper</keyword>
<evidence type="ECO:0000256" key="4">
    <source>
        <dbReference type="ARBA" id="ARBA00009578"/>
    </source>
</evidence>
<dbReference type="PANTHER" id="PTHR10422:SF18">
    <property type="entry name" value="CYTOCHROME C OXIDASE SUBUNIT 1"/>
    <property type="match status" value="1"/>
</dbReference>
<protein>
    <recommendedName>
        <fullName evidence="6">Cytochrome c oxidase subunit 1</fullName>
        <ecNumber evidence="5">7.1.1.9</ecNumber>
    </recommendedName>
    <alternativeName>
        <fullName evidence="9">Cytochrome c oxidase polypeptide I</fullName>
    </alternativeName>
</protein>
<evidence type="ECO:0000256" key="1">
    <source>
        <dbReference type="ARBA" id="ARBA00001935"/>
    </source>
</evidence>
<evidence type="ECO:0000256" key="2">
    <source>
        <dbReference type="ARBA" id="ARBA00001971"/>
    </source>
</evidence>
<evidence type="ECO:0000256" key="5">
    <source>
        <dbReference type="ARBA" id="ARBA00012949"/>
    </source>
</evidence>
<dbReference type="EMBL" id="SGJD01001664">
    <property type="protein sequence ID" value="KAB0398930.1"/>
    <property type="molecule type" value="Genomic_DNA"/>
</dbReference>
<comment type="cofactor">
    <cofactor evidence="2">
        <name>heme</name>
        <dbReference type="ChEBI" id="CHEBI:30413"/>
    </cofactor>
</comment>
<evidence type="ECO:0000256" key="3">
    <source>
        <dbReference type="ARBA" id="ARBA00004673"/>
    </source>
</evidence>
<evidence type="ECO:0000256" key="8">
    <source>
        <dbReference type="ARBA" id="ARBA00023053"/>
    </source>
</evidence>
<dbReference type="GO" id="GO:0005739">
    <property type="term" value="C:mitochondrion"/>
    <property type="evidence" value="ECO:0007669"/>
    <property type="project" value="GOC"/>
</dbReference>
<evidence type="ECO:0000256" key="6">
    <source>
        <dbReference type="ARBA" id="ARBA00015947"/>
    </source>
</evidence>
<dbReference type="Proteomes" id="UP000437017">
    <property type="component" value="Unassembled WGS sequence"/>
</dbReference>
<evidence type="ECO:0000313" key="12">
    <source>
        <dbReference type="Proteomes" id="UP000437017"/>
    </source>
</evidence>
<dbReference type="Gene3D" id="1.20.210.10">
    <property type="entry name" value="Cytochrome c oxidase-like, subunit I domain"/>
    <property type="match status" value="1"/>
</dbReference>
<dbReference type="EC" id="7.1.1.9" evidence="5"/>
<dbReference type="InterPro" id="IPR036927">
    <property type="entry name" value="Cyt_c_oxase-like_su1_sf"/>
</dbReference>
<comment type="pathway">
    <text evidence="3">Energy metabolism; oxidative phosphorylation.</text>
</comment>
<name>A0A643CFK0_BALPH</name>
<proteinExistence type="inferred from homology"/>
<keyword evidence="8" id="KW-0915">Sodium</keyword>
<dbReference type="GO" id="GO:0020037">
    <property type="term" value="F:heme binding"/>
    <property type="evidence" value="ECO:0007669"/>
    <property type="project" value="InterPro"/>
</dbReference>
<dbReference type="AlphaFoldDB" id="A0A643CFK0"/>
<dbReference type="GO" id="GO:0015990">
    <property type="term" value="P:electron transport coupled proton transport"/>
    <property type="evidence" value="ECO:0007669"/>
    <property type="project" value="TreeGrafter"/>
</dbReference>
<evidence type="ECO:0000256" key="9">
    <source>
        <dbReference type="ARBA" id="ARBA00032715"/>
    </source>
</evidence>
<dbReference type="InterPro" id="IPR023616">
    <property type="entry name" value="Cyt_c_oxase-like_su1_dom"/>
</dbReference>
<gene>
    <name evidence="11" type="ORF">E2I00_007608</name>
</gene>
<comment type="similarity">
    <text evidence="4">Belongs to the heme-copper respiratory oxidase family.</text>
</comment>
<dbReference type="GO" id="GO:0016020">
    <property type="term" value="C:membrane"/>
    <property type="evidence" value="ECO:0007669"/>
    <property type="project" value="InterPro"/>
</dbReference>
<organism evidence="11 12">
    <name type="scientific">Balaenoptera physalus</name>
    <name type="common">Fin whale</name>
    <name type="synonym">Balaena physalus</name>
    <dbReference type="NCBI Taxonomy" id="9770"/>
    <lineage>
        <taxon>Eukaryota</taxon>
        <taxon>Metazoa</taxon>
        <taxon>Chordata</taxon>
        <taxon>Craniata</taxon>
        <taxon>Vertebrata</taxon>
        <taxon>Euteleostomi</taxon>
        <taxon>Mammalia</taxon>
        <taxon>Eutheria</taxon>
        <taxon>Laurasiatheria</taxon>
        <taxon>Artiodactyla</taxon>
        <taxon>Whippomorpha</taxon>
        <taxon>Cetacea</taxon>
        <taxon>Mysticeti</taxon>
        <taxon>Balaenopteridae</taxon>
        <taxon>Balaenoptera</taxon>
    </lineage>
</organism>
<comment type="caution">
    <text evidence="11">The sequence shown here is derived from an EMBL/GenBank/DDBJ whole genome shotgun (WGS) entry which is preliminary data.</text>
</comment>
<dbReference type="PANTHER" id="PTHR10422">
    <property type="entry name" value="CYTOCHROME C OXIDASE SUBUNIT 1"/>
    <property type="match status" value="1"/>
</dbReference>
<dbReference type="PROSITE" id="PS50855">
    <property type="entry name" value="COX1"/>
    <property type="match status" value="1"/>
</dbReference>
<accession>A0A643CFK0</accession>
<dbReference type="OrthoDB" id="10002679at2759"/>
<evidence type="ECO:0000256" key="7">
    <source>
        <dbReference type="ARBA" id="ARBA00023008"/>
    </source>
</evidence>
<reference evidence="11 12" key="1">
    <citation type="journal article" date="2019" name="PLoS ONE">
        <title>Genomic analyses reveal an absence of contemporary introgressive admixture between fin whales and blue whales, despite known hybrids.</title>
        <authorList>
            <person name="Westbury M.V."/>
            <person name="Petersen B."/>
            <person name="Lorenzen E.D."/>
        </authorList>
    </citation>
    <scope>NUCLEOTIDE SEQUENCE [LARGE SCALE GENOMIC DNA]</scope>
    <source>
        <strain evidence="11">FinWhale-01</strain>
    </source>
</reference>
<keyword evidence="12" id="KW-1185">Reference proteome</keyword>
<dbReference type="GO" id="GO:0006123">
    <property type="term" value="P:mitochondrial electron transport, cytochrome c to oxygen"/>
    <property type="evidence" value="ECO:0007669"/>
    <property type="project" value="TreeGrafter"/>
</dbReference>
<feature type="non-terminal residue" evidence="11">
    <location>
        <position position="1"/>
    </location>
</feature>
<evidence type="ECO:0000313" key="11">
    <source>
        <dbReference type="EMBL" id="KAB0398930.1"/>
    </source>
</evidence>
<dbReference type="GO" id="GO:0004129">
    <property type="term" value="F:cytochrome-c oxidase activity"/>
    <property type="evidence" value="ECO:0007669"/>
    <property type="project" value="UniProtKB-EC"/>
</dbReference>
<comment type="cofactor">
    <cofactor evidence="1">
        <name>Cu cation</name>
        <dbReference type="ChEBI" id="CHEBI:23378"/>
    </cofactor>
</comment>
<dbReference type="InterPro" id="IPR000883">
    <property type="entry name" value="Cyt_C_Oxase_1"/>
</dbReference>
<dbReference type="SUPFAM" id="SSF81442">
    <property type="entry name" value="Cytochrome c oxidase subunit I-like"/>
    <property type="match status" value="1"/>
</dbReference>
<evidence type="ECO:0000259" key="10">
    <source>
        <dbReference type="PROSITE" id="PS50855"/>
    </source>
</evidence>
<dbReference type="UniPathway" id="UPA00705"/>
<sequence length="159" mass="18202">QPVALLGDDQVYNVVVNHPCICNNFLQTYTYHNWRIQKLSLAARITTLLTDHNLNTTFFDPQKEEIQFYINFYSDSLAISKSKIGCLTGIVLANSSLDIVLHNTYYAVAHFHYVLPTIPLTRAKIHFTIIFLLSPLHHFINVSKVINDIEAVTIQIMKI</sequence>
<feature type="domain" description="Cytochrome oxidase subunit I profile" evidence="10">
    <location>
        <begin position="45"/>
        <end position="115"/>
    </location>
</feature>
<dbReference type="Pfam" id="PF00115">
    <property type="entry name" value="COX1"/>
    <property type="match status" value="1"/>
</dbReference>